<dbReference type="GO" id="GO:0016757">
    <property type="term" value="F:glycosyltransferase activity"/>
    <property type="evidence" value="ECO:0007669"/>
    <property type="project" value="InterPro"/>
</dbReference>
<evidence type="ECO:0000259" key="1">
    <source>
        <dbReference type="Pfam" id="PF00534"/>
    </source>
</evidence>
<protein>
    <submittedName>
        <fullName evidence="3">Glycosyltransferase family 1 protein</fullName>
    </submittedName>
</protein>
<organism evidence="3 4">
    <name type="scientific">Cohnella nanjingensis</name>
    <dbReference type="NCBI Taxonomy" id="1387779"/>
    <lineage>
        <taxon>Bacteria</taxon>
        <taxon>Bacillati</taxon>
        <taxon>Bacillota</taxon>
        <taxon>Bacilli</taxon>
        <taxon>Bacillales</taxon>
        <taxon>Paenibacillaceae</taxon>
        <taxon>Cohnella</taxon>
    </lineage>
</organism>
<gene>
    <name evidence="3" type="ORF">H7C19_29445</name>
</gene>
<keyword evidence="3" id="KW-0808">Transferase</keyword>
<dbReference type="Proteomes" id="UP000547209">
    <property type="component" value="Unassembled WGS sequence"/>
</dbReference>
<feature type="domain" description="Glycosyltransferase subfamily 4-like N-terminal" evidence="2">
    <location>
        <begin position="16"/>
        <end position="179"/>
    </location>
</feature>
<evidence type="ECO:0000313" key="4">
    <source>
        <dbReference type="Proteomes" id="UP000547209"/>
    </source>
</evidence>
<reference evidence="3 4" key="1">
    <citation type="submission" date="2020-08" db="EMBL/GenBank/DDBJ databases">
        <title>Cohnella phylogeny.</title>
        <authorList>
            <person name="Dunlap C."/>
        </authorList>
    </citation>
    <scope>NUCLEOTIDE SEQUENCE [LARGE SCALE GENOMIC DNA]</scope>
    <source>
        <strain evidence="3 4">DSM 28246</strain>
    </source>
</reference>
<evidence type="ECO:0000259" key="2">
    <source>
        <dbReference type="Pfam" id="PF13439"/>
    </source>
</evidence>
<accession>A0A7X0RWD2</accession>
<dbReference type="Pfam" id="PF13439">
    <property type="entry name" value="Glyco_transf_4"/>
    <property type="match status" value="1"/>
</dbReference>
<dbReference type="RefSeq" id="WP_185672671.1">
    <property type="nucleotide sequence ID" value="NZ_JACJVP010000055.1"/>
</dbReference>
<dbReference type="InterPro" id="IPR028098">
    <property type="entry name" value="Glyco_trans_4-like_N"/>
</dbReference>
<dbReference type="PANTHER" id="PTHR12526">
    <property type="entry name" value="GLYCOSYLTRANSFERASE"/>
    <property type="match status" value="1"/>
</dbReference>
<evidence type="ECO:0000313" key="3">
    <source>
        <dbReference type="EMBL" id="MBB6674810.1"/>
    </source>
</evidence>
<dbReference type="InterPro" id="IPR001296">
    <property type="entry name" value="Glyco_trans_1"/>
</dbReference>
<dbReference type="EMBL" id="JACJVP010000055">
    <property type="protein sequence ID" value="MBB6674810.1"/>
    <property type="molecule type" value="Genomic_DNA"/>
</dbReference>
<dbReference type="CDD" id="cd03812">
    <property type="entry name" value="GT4_CapH-like"/>
    <property type="match status" value="1"/>
</dbReference>
<dbReference type="Gene3D" id="3.40.50.2000">
    <property type="entry name" value="Glycogen Phosphorylase B"/>
    <property type="match status" value="2"/>
</dbReference>
<comment type="caution">
    <text evidence="3">The sequence shown here is derived from an EMBL/GenBank/DDBJ whole genome shotgun (WGS) entry which is preliminary data.</text>
</comment>
<dbReference type="AlphaFoldDB" id="A0A7X0RWD2"/>
<dbReference type="Pfam" id="PF00534">
    <property type="entry name" value="Glycos_transf_1"/>
    <property type="match status" value="1"/>
</dbReference>
<feature type="domain" description="Glycosyl transferase family 1" evidence="1">
    <location>
        <begin position="192"/>
        <end position="314"/>
    </location>
</feature>
<dbReference type="SUPFAM" id="SSF53756">
    <property type="entry name" value="UDP-Glycosyltransferase/glycogen phosphorylase"/>
    <property type="match status" value="1"/>
</dbReference>
<name>A0A7X0RWD2_9BACL</name>
<sequence>MNRRIKVLHIVGKMHPGGIETLLMNIYRHIDRTKYEFHFGVQTEEKAFYDDEIVSLGGKIVRQPHPKDGLWAYRRALVANIREHGPYDAIHSHIFGFSGYVLKVAKELGVPVRISHSHNTQDSRRESWFRSLYRAHMRRLIRSHATGMLGCSNEACESLFGGDCWRDERVKVFPNAIDPAPYAGLQAKRTVLKERLDLPPGAVVVGHIGRFSPQKNHAFLLEKFAAFRGVCPDAHLLLIGDGPLRAQTEAQAAALGLGESVRFLGVRKDVPQLLGAMDLFLLPSLYEGLGIVLIEAQAAGVPCLVSDRVPPAADLGIGLLKRLPLEAGADRWTDLMLRMTGAAEPVAWSSRHQALLTNGYDIGQSVLRLERMYGG</sequence>
<dbReference type="PANTHER" id="PTHR12526:SF630">
    <property type="entry name" value="GLYCOSYLTRANSFERASE"/>
    <property type="match status" value="1"/>
</dbReference>
<keyword evidence="4" id="KW-1185">Reference proteome</keyword>
<proteinExistence type="predicted"/>